<reference evidence="5" key="1">
    <citation type="submission" date="2022-11" db="UniProtKB">
        <authorList>
            <consortium name="EnsemblMetazoa"/>
        </authorList>
    </citation>
    <scope>IDENTIFICATION</scope>
</reference>
<accession>A0A913ZG67</accession>
<dbReference type="PROSITE" id="PS50088">
    <property type="entry name" value="ANK_REPEAT"/>
    <property type="match status" value="4"/>
</dbReference>
<dbReference type="InterPro" id="IPR002110">
    <property type="entry name" value="Ankyrin_rpt"/>
</dbReference>
<keyword evidence="1" id="KW-0677">Repeat</keyword>
<evidence type="ECO:0000256" key="1">
    <source>
        <dbReference type="ARBA" id="ARBA00022737"/>
    </source>
</evidence>
<dbReference type="PANTHER" id="PTHR24173">
    <property type="entry name" value="ANKYRIN REPEAT CONTAINING"/>
    <property type="match status" value="1"/>
</dbReference>
<name>A0A913ZG67_PATMI</name>
<keyword evidence="6" id="KW-1185">Reference proteome</keyword>
<dbReference type="Pfam" id="PF12796">
    <property type="entry name" value="Ank_2"/>
    <property type="match status" value="2"/>
</dbReference>
<dbReference type="SUPFAM" id="SSF48403">
    <property type="entry name" value="Ankyrin repeat"/>
    <property type="match status" value="1"/>
</dbReference>
<organism evidence="5 6">
    <name type="scientific">Patiria miniata</name>
    <name type="common">Bat star</name>
    <name type="synonym">Asterina miniata</name>
    <dbReference type="NCBI Taxonomy" id="46514"/>
    <lineage>
        <taxon>Eukaryota</taxon>
        <taxon>Metazoa</taxon>
        <taxon>Echinodermata</taxon>
        <taxon>Eleutherozoa</taxon>
        <taxon>Asterozoa</taxon>
        <taxon>Asteroidea</taxon>
        <taxon>Valvatacea</taxon>
        <taxon>Valvatida</taxon>
        <taxon>Asterinidae</taxon>
        <taxon>Patiria</taxon>
    </lineage>
</organism>
<evidence type="ECO:0000256" key="3">
    <source>
        <dbReference type="PROSITE-ProRule" id="PRU00023"/>
    </source>
</evidence>
<dbReference type="SUPFAM" id="SSF158235">
    <property type="entry name" value="SOCS box-like"/>
    <property type="match status" value="1"/>
</dbReference>
<dbReference type="GeneID" id="119723427"/>
<dbReference type="Proteomes" id="UP000887568">
    <property type="component" value="Unplaced"/>
</dbReference>
<evidence type="ECO:0000313" key="6">
    <source>
        <dbReference type="Proteomes" id="UP000887568"/>
    </source>
</evidence>
<dbReference type="OrthoDB" id="426293at2759"/>
<protein>
    <recommendedName>
        <fullName evidence="4">SOCS box domain-containing protein</fullName>
    </recommendedName>
</protein>
<keyword evidence="2 3" id="KW-0040">ANK repeat</keyword>
<dbReference type="OMA" id="KKGTWMK"/>
<evidence type="ECO:0000256" key="2">
    <source>
        <dbReference type="ARBA" id="ARBA00023043"/>
    </source>
</evidence>
<feature type="repeat" description="ANK" evidence="3">
    <location>
        <begin position="227"/>
        <end position="263"/>
    </location>
</feature>
<feature type="repeat" description="ANK" evidence="3">
    <location>
        <begin position="161"/>
        <end position="193"/>
    </location>
</feature>
<dbReference type="Gene3D" id="1.25.40.20">
    <property type="entry name" value="Ankyrin repeat-containing domain"/>
    <property type="match status" value="2"/>
</dbReference>
<dbReference type="InterPro" id="IPR036036">
    <property type="entry name" value="SOCS_box-like_dom_sf"/>
</dbReference>
<dbReference type="InterPro" id="IPR001496">
    <property type="entry name" value="SOCS_box"/>
</dbReference>
<evidence type="ECO:0000259" key="4">
    <source>
        <dbReference type="PROSITE" id="PS50225"/>
    </source>
</evidence>
<feature type="domain" description="SOCS box" evidence="4">
    <location>
        <begin position="364"/>
        <end position="422"/>
    </location>
</feature>
<dbReference type="AlphaFoldDB" id="A0A913ZG67"/>
<sequence length="438" mass="49279">MGGFPTRIRRPVPTAVSPITDPIGYICSCILKRDYRRCKRFLKKGTWMKVLQQQVERARSGESTDLRIMDLPLHLMFAVSQNGLYDRTFLRFLRLLLDYGYDPDIADEKGVVALHTALMRVNFFSALASVRLLRRREVYTTKFVLALCQAGANVNVHEDRADRTPLHLAAKCNLAHCVEILLDFGALIEARDAEGKTALCLAAESAALESVRCLLDKGACVIVRSLRGQTPLHRAVDALPTANAERCVQMLLAEGADPDSQDINGNTPLHLAARSRAEGSIIHQLLLFEADASILNVLHHSALYEYLIAYSLPEPHELASQLTLEHLGTYPGFLALLECTPRSPRMIRNKEGRILPMLTEARLKPLLEQFDVPDEPQSLQNLCCWTIRQAVGVAPLVYFKDMAKYLWLPKRLEEFVISERYRQNMKAPGLVLRVKVIT</sequence>
<feature type="repeat" description="ANK" evidence="3">
    <location>
        <begin position="194"/>
        <end position="226"/>
    </location>
</feature>
<dbReference type="PROSITE" id="PS50225">
    <property type="entry name" value="SOCS"/>
    <property type="match status" value="1"/>
</dbReference>
<proteinExistence type="predicted"/>
<dbReference type="PANTHER" id="PTHR24173:SF61">
    <property type="entry name" value="ANKYRIN 2"/>
    <property type="match status" value="1"/>
</dbReference>
<dbReference type="PROSITE" id="PS50297">
    <property type="entry name" value="ANK_REP_REGION"/>
    <property type="match status" value="4"/>
</dbReference>
<dbReference type="RefSeq" id="XP_038049995.1">
    <property type="nucleotide sequence ID" value="XM_038194067.1"/>
</dbReference>
<feature type="repeat" description="ANK" evidence="3">
    <location>
        <begin position="264"/>
        <end position="297"/>
    </location>
</feature>
<dbReference type="EnsemblMetazoa" id="XM_038194067.1">
    <property type="protein sequence ID" value="XP_038049995.1"/>
    <property type="gene ID" value="LOC119723427"/>
</dbReference>
<dbReference type="SMART" id="SM00248">
    <property type="entry name" value="ANK"/>
    <property type="match status" value="5"/>
</dbReference>
<dbReference type="InterPro" id="IPR036770">
    <property type="entry name" value="Ankyrin_rpt-contain_sf"/>
</dbReference>
<evidence type="ECO:0000313" key="5">
    <source>
        <dbReference type="EnsemblMetazoa" id="XP_038049995.1"/>
    </source>
</evidence>
<dbReference type="GO" id="GO:0035556">
    <property type="term" value="P:intracellular signal transduction"/>
    <property type="evidence" value="ECO:0007669"/>
    <property type="project" value="InterPro"/>
</dbReference>